<dbReference type="InterPro" id="IPR036388">
    <property type="entry name" value="WH-like_DNA-bd_sf"/>
</dbReference>
<dbReference type="InterPro" id="IPR036390">
    <property type="entry name" value="WH_DNA-bd_sf"/>
</dbReference>
<evidence type="ECO:0000256" key="1">
    <source>
        <dbReference type="ARBA" id="ARBA00009437"/>
    </source>
</evidence>
<dbReference type="PANTHER" id="PTHR30537:SF74">
    <property type="entry name" value="HTH-TYPE TRANSCRIPTIONAL REGULATOR TRPI"/>
    <property type="match status" value="1"/>
</dbReference>
<comment type="caution">
    <text evidence="3">The sequence shown here is derived from an EMBL/GenBank/DDBJ whole genome shotgun (WGS) entry which is preliminary data.</text>
</comment>
<sequence length="117" mass="12561">MVRRFYDLPSLTALPVFGASARHLSLKLAASELNVTPGDVSRQINAIENEVGVPLFLRHGRAWPSLAKTRWNNKTRAFGRGECAPRLAARGLSQTTGLVSRVSACPVLPQGLALSGP</sequence>
<dbReference type="GO" id="GO:0006351">
    <property type="term" value="P:DNA-templated transcription"/>
    <property type="evidence" value="ECO:0007669"/>
    <property type="project" value="TreeGrafter"/>
</dbReference>
<evidence type="ECO:0000259" key="2">
    <source>
        <dbReference type="PROSITE" id="PS50931"/>
    </source>
</evidence>
<feature type="domain" description="HTH lysR-type" evidence="2">
    <location>
        <begin position="21"/>
        <end position="65"/>
    </location>
</feature>
<dbReference type="AlphaFoldDB" id="A0A2N9VUV4"/>
<dbReference type="InterPro" id="IPR058163">
    <property type="entry name" value="LysR-type_TF_proteobact-type"/>
</dbReference>
<dbReference type="Pfam" id="PF00126">
    <property type="entry name" value="HTH_1"/>
    <property type="match status" value="1"/>
</dbReference>
<dbReference type="Proteomes" id="UP000232163">
    <property type="component" value="Unassembled WGS sequence"/>
</dbReference>
<accession>A0A2N9VUV4</accession>
<organism evidence="3 4">
    <name type="scientific">Phyllobacterium zundukense</name>
    <dbReference type="NCBI Taxonomy" id="1867719"/>
    <lineage>
        <taxon>Bacteria</taxon>
        <taxon>Pseudomonadati</taxon>
        <taxon>Pseudomonadota</taxon>
        <taxon>Alphaproteobacteria</taxon>
        <taxon>Hyphomicrobiales</taxon>
        <taxon>Phyllobacteriaceae</taxon>
        <taxon>Phyllobacterium</taxon>
    </lineage>
</organism>
<gene>
    <name evidence="3" type="ORF">B5P45_19310</name>
</gene>
<keyword evidence="4" id="KW-1185">Reference proteome</keyword>
<protein>
    <recommendedName>
        <fullName evidence="2">HTH lysR-type domain-containing protein</fullName>
    </recommendedName>
</protein>
<dbReference type="SUPFAM" id="SSF46785">
    <property type="entry name" value="Winged helix' DNA-binding domain"/>
    <property type="match status" value="1"/>
</dbReference>
<proteinExistence type="inferred from homology"/>
<evidence type="ECO:0000313" key="4">
    <source>
        <dbReference type="Proteomes" id="UP000232163"/>
    </source>
</evidence>
<dbReference type="PANTHER" id="PTHR30537">
    <property type="entry name" value="HTH-TYPE TRANSCRIPTIONAL REGULATOR"/>
    <property type="match status" value="1"/>
</dbReference>
<reference evidence="4" key="1">
    <citation type="journal article" date="2017" name="Int J Environ Stud">
        <title>Does the Miocene-Pliocene relict legume Oxytropis triphylla form nitrogen-fixing nodules with a combination of bacterial strains?</title>
        <authorList>
            <person name="Safronova V."/>
            <person name="Belimov A."/>
            <person name="Sazanova A."/>
            <person name="Kuznetsova I."/>
            <person name="Popova J."/>
            <person name="Andronov E."/>
            <person name="Verkhozina A."/>
            <person name="Tikhonovich I."/>
        </authorList>
    </citation>
    <scope>NUCLEOTIDE SEQUENCE [LARGE SCALE GENOMIC DNA]</scope>
    <source>
        <strain evidence="4">Tri-38</strain>
    </source>
</reference>
<dbReference type="GO" id="GO:0003700">
    <property type="term" value="F:DNA-binding transcription factor activity"/>
    <property type="evidence" value="ECO:0007669"/>
    <property type="project" value="InterPro"/>
</dbReference>
<evidence type="ECO:0000313" key="3">
    <source>
        <dbReference type="EMBL" id="PIO43272.1"/>
    </source>
</evidence>
<comment type="similarity">
    <text evidence="1">Belongs to the LysR transcriptional regulatory family.</text>
</comment>
<dbReference type="EMBL" id="MZMT01000044">
    <property type="protein sequence ID" value="PIO43272.1"/>
    <property type="molecule type" value="Genomic_DNA"/>
</dbReference>
<dbReference type="GO" id="GO:0043565">
    <property type="term" value="F:sequence-specific DNA binding"/>
    <property type="evidence" value="ECO:0007669"/>
    <property type="project" value="TreeGrafter"/>
</dbReference>
<dbReference type="InterPro" id="IPR000847">
    <property type="entry name" value="LysR_HTH_N"/>
</dbReference>
<dbReference type="Gene3D" id="1.10.10.10">
    <property type="entry name" value="Winged helix-like DNA-binding domain superfamily/Winged helix DNA-binding domain"/>
    <property type="match status" value="1"/>
</dbReference>
<name>A0A2N9VUV4_9HYPH</name>
<dbReference type="PROSITE" id="PS50931">
    <property type="entry name" value="HTH_LYSR"/>
    <property type="match status" value="1"/>
</dbReference>